<feature type="compositionally biased region" description="Low complexity" evidence="1">
    <location>
        <begin position="51"/>
        <end position="60"/>
    </location>
</feature>
<dbReference type="InterPro" id="IPR008594">
    <property type="entry name" value="DcpS/DCS2"/>
</dbReference>
<dbReference type="GO" id="GO:0000340">
    <property type="term" value="F:RNA 7-methylguanosine cap binding"/>
    <property type="evidence" value="ECO:0007669"/>
    <property type="project" value="TreeGrafter"/>
</dbReference>
<dbReference type="GO" id="GO:0000932">
    <property type="term" value="C:P-body"/>
    <property type="evidence" value="ECO:0007669"/>
    <property type="project" value="TreeGrafter"/>
</dbReference>
<dbReference type="AlphaFoldDB" id="A0AAD8YHM4"/>
<organism evidence="2 3">
    <name type="scientific">Skeletonema marinoi</name>
    <dbReference type="NCBI Taxonomy" id="267567"/>
    <lineage>
        <taxon>Eukaryota</taxon>
        <taxon>Sar</taxon>
        <taxon>Stramenopiles</taxon>
        <taxon>Ochrophyta</taxon>
        <taxon>Bacillariophyta</taxon>
        <taxon>Coscinodiscophyceae</taxon>
        <taxon>Thalassiosirophycidae</taxon>
        <taxon>Thalassiosirales</taxon>
        <taxon>Skeletonemataceae</taxon>
        <taxon>Skeletonema</taxon>
        <taxon>Skeletonema marinoi-dohrnii complex</taxon>
    </lineage>
</organism>
<protein>
    <submittedName>
        <fullName evidence="2">HIT-like protein</fullName>
    </submittedName>
</protein>
<dbReference type="InterPro" id="IPR036265">
    <property type="entry name" value="HIT-like_sf"/>
</dbReference>
<dbReference type="GO" id="GO:0000290">
    <property type="term" value="P:deadenylation-dependent decapping of nuclear-transcribed mRNA"/>
    <property type="evidence" value="ECO:0007669"/>
    <property type="project" value="InterPro"/>
</dbReference>
<evidence type="ECO:0000313" key="2">
    <source>
        <dbReference type="EMBL" id="KAK1745699.1"/>
    </source>
</evidence>
<dbReference type="SUPFAM" id="SSF54197">
    <property type="entry name" value="HIT-like"/>
    <property type="match status" value="1"/>
</dbReference>
<dbReference type="EMBL" id="JATAAI010000005">
    <property type="protein sequence ID" value="KAK1745699.1"/>
    <property type="molecule type" value="Genomic_DNA"/>
</dbReference>
<dbReference type="GO" id="GO:0005634">
    <property type="term" value="C:nucleus"/>
    <property type="evidence" value="ECO:0007669"/>
    <property type="project" value="TreeGrafter"/>
</dbReference>
<reference evidence="2" key="1">
    <citation type="submission" date="2023-06" db="EMBL/GenBank/DDBJ databases">
        <title>Survivors Of The Sea: Transcriptome response of Skeletonema marinoi to long-term dormancy.</title>
        <authorList>
            <person name="Pinder M.I.M."/>
            <person name="Kourtchenko O."/>
            <person name="Robertson E.K."/>
            <person name="Larsson T."/>
            <person name="Maumus F."/>
            <person name="Osuna-Cruz C.M."/>
            <person name="Vancaester E."/>
            <person name="Stenow R."/>
            <person name="Vandepoele K."/>
            <person name="Ploug H."/>
            <person name="Bruchert V."/>
            <person name="Godhe A."/>
            <person name="Topel M."/>
        </authorList>
    </citation>
    <scope>NUCLEOTIDE SEQUENCE</scope>
    <source>
        <strain evidence="2">R05AC</strain>
    </source>
</reference>
<feature type="region of interest" description="Disordered" evidence="1">
    <location>
        <begin position="35"/>
        <end position="60"/>
    </location>
</feature>
<name>A0AAD8YHM4_9STRA</name>
<accession>A0AAD8YHM4</accession>
<evidence type="ECO:0000313" key="3">
    <source>
        <dbReference type="Proteomes" id="UP001224775"/>
    </source>
</evidence>
<keyword evidence="3" id="KW-1185">Reference proteome</keyword>
<evidence type="ECO:0000256" key="1">
    <source>
        <dbReference type="SAM" id="MobiDB-lite"/>
    </source>
</evidence>
<sequence length="381" mass="43202">MTAAARNPLAILSREDCKVQSLTVSDQHATLLLTSRTDEKAPDDGDEISATTDDQNTTTKTTQSLLKLTIVPFHKQLLGSNPVLSQEDIEKGQVAERNCLRHDPSASDKILSFLKQYTFQLSSDSGEEYSYYTASPEKGKSDPKDNEDMLSGIGKFDVELISPATPNQISRAMPSLGHVLIEETPKMYFECTKPYIQTVVDSGSLSWIKNLVEVKKEKERLLLNHDDFIINIDTKWRSHPPPLTTPREEWMNHPSTVDLYCLGICKQSGITCLRDLTSEHIPMLKGMMKEGLAAIKSIYGVDHDQIRVFIHYQPQFYHFHVHFTRLENEVGCSVERGHLVSDVIQNLLLEDYYKKRTITYKLKKGTALESIIGAYLEEHRD</sequence>
<gene>
    <name evidence="2" type="ORF">QTG54_003623</name>
</gene>
<proteinExistence type="predicted"/>
<dbReference type="Gene3D" id="3.30.428.10">
    <property type="entry name" value="HIT-like"/>
    <property type="match status" value="1"/>
</dbReference>
<dbReference type="PANTHER" id="PTHR12978">
    <property type="entry name" value="HISTIDINE TRIAD HIT PROTEIN MEMBER"/>
    <property type="match status" value="1"/>
</dbReference>
<comment type="caution">
    <text evidence="2">The sequence shown here is derived from an EMBL/GenBank/DDBJ whole genome shotgun (WGS) entry which is preliminary data.</text>
</comment>
<dbReference type="GO" id="GO:0016787">
    <property type="term" value="F:hydrolase activity"/>
    <property type="evidence" value="ECO:0007669"/>
    <property type="project" value="InterPro"/>
</dbReference>
<dbReference type="Proteomes" id="UP001224775">
    <property type="component" value="Unassembled WGS sequence"/>
</dbReference>
<dbReference type="PANTHER" id="PTHR12978:SF0">
    <property type="entry name" value="M7GPPPX DIPHOSPHATASE"/>
    <property type="match status" value="1"/>
</dbReference>
<dbReference type="Pfam" id="PF11969">
    <property type="entry name" value="DcpS_C"/>
    <property type="match status" value="1"/>
</dbReference>